<keyword evidence="2" id="KW-1185">Reference proteome</keyword>
<sequence>MKFTAALLTLAGLASAADVANSNAKSFADLGDGTYTVPIVNGTLHYAGATRHLGDGNATAAALAARDADQMPGKCVPQFPTRKTVCRTRDIRRADYLRAYSQFLQWIETGPDDGWVERGSCKSVVAGLAVVSACSKAGKQPTCVDEVAEAMREIDEYCAEEAGGDIKIRRWAKIYSRHNVRDGDGLGRLLEEADGEDADEGGHEDFEEEDPKVDQKTE</sequence>
<evidence type="ECO:0000313" key="1">
    <source>
        <dbReference type="EMBL" id="KAI6093464.1"/>
    </source>
</evidence>
<protein>
    <submittedName>
        <fullName evidence="1">Uncharacterized protein</fullName>
    </submittedName>
</protein>
<accession>A0ACC0DL49</accession>
<name>A0ACC0DL49_9PEZI</name>
<comment type="caution">
    <text evidence="1">The sequence shown here is derived from an EMBL/GenBank/DDBJ whole genome shotgun (WGS) entry which is preliminary data.</text>
</comment>
<dbReference type="Proteomes" id="UP001497680">
    <property type="component" value="Unassembled WGS sequence"/>
</dbReference>
<gene>
    <name evidence="1" type="ORF">F4821DRAFT_252470</name>
</gene>
<organism evidence="1 2">
    <name type="scientific">Hypoxylon rubiginosum</name>
    <dbReference type="NCBI Taxonomy" id="110542"/>
    <lineage>
        <taxon>Eukaryota</taxon>
        <taxon>Fungi</taxon>
        <taxon>Dikarya</taxon>
        <taxon>Ascomycota</taxon>
        <taxon>Pezizomycotina</taxon>
        <taxon>Sordariomycetes</taxon>
        <taxon>Xylariomycetidae</taxon>
        <taxon>Xylariales</taxon>
        <taxon>Hypoxylaceae</taxon>
        <taxon>Hypoxylon</taxon>
    </lineage>
</organism>
<reference evidence="1 2" key="1">
    <citation type="journal article" date="2022" name="New Phytol.">
        <title>Ecological generalism drives hyperdiversity of secondary metabolite gene clusters in xylarialean endophytes.</title>
        <authorList>
            <person name="Franco M.E.E."/>
            <person name="Wisecaver J.H."/>
            <person name="Arnold A.E."/>
            <person name="Ju Y.M."/>
            <person name="Slot J.C."/>
            <person name="Ahrendt S."/>
            <person name="Moore L.P."/>
            <person name="Eastman K.E."/>
            <person name="Scott K."/>
            <person name="Konkel Z."/>
            <person name="Mondo S.J."/>
            <person name="Kuo A."/>
            <person name="Hayes R.D."/>
            <person name="Haridas S."/>
            <person name="Andreopoulos B."/>
            <person name="Riley R."/>
            <person name="LaButti K."/>
            <person name="Pangilinan J."/>
            <person name="Lipzen A."/>
            <person name="Amirebrahimi M."/>
            <person name="Yan J."/>
            <person name="Adam C."/>
            <person name="Keymanesh K."/>
            <person name="Ng V."/>
            <person name="Louie K."/>
            <person name="Northen T."/>
            <person name="Drula E."/>
            <person name="Henrissat B."/>
            <person name="Hsieh H.M."/>
            <person name="Youens-Clark K."/>
            <person name="Lutzoni F."/>
            <person name="Miadlikowska J."/>
            <person name="Eastwood D.C."/>
            <person name="Hamelin R.C."/>
            <person name="Grigoriev I.V."/>
            <person name="U'Ren J.M."/>
        </authorList>
    </citation>
    <scope>NUCLEOTIDE SEQUENCE [LARGE SCALE GENOMIC DNA]</scope>
    <source>
        <strain evidence="1 2">ER1909</strain>
    </source>
</reference>
<proteinExistence type="predicted"/>
<dbReference type="EMBL" id="MU394280">
    <property type="protein sequence ID" value="KAI6093464.1"/>
    <property type="molecule type" value="Genomic_DNA"/>
</dbReference>
<evidence type="ECO:0000313" key="2">
    <source>
        <dbReference type="Proteomes" id="UP001497680"/>
    </source>
</evidence>